<feature type="domain" description="EamA" evidence="2">
    <location>
        <begin position="4"/>
        <end position="133"/>
    </location>
</feature>
<keyword evidence="4" id="KW-1185">Reference proteome</keyword>
<organism evidence="3 4">
    <name type="scientific">Paenalcaligenes hermetiae</name>
    <dbReference type="NCBI Taxonomy" id="1157987"/>
    <lineage>
        <taxon>Bacteria</taxon>
        <taxon>Pseudomonadati</taxon>
        <taxon>Pseudomonadota</taxon>
        <taxon>Betaproteobacteria</taxon>
        <taxon>Burkholderiales</taxon>
        <taxon>Alcaligenaceae</taxon>
        <taxon>Paenalcaligenes</taxon>
    </lineage>
</organism>
<dbReference type="Pfam" id="PF00892">
    <property type="entry name" value="EamA"/>
    <property type="match status" value="1"/>
</dbReference>
<feature type="transmembrane region" description="Helical" evidence="1">
    <location>
        <begin position="263"/>
        <end position="280"/>
    </location>
</feature>
<reference evidence="4" key="1">
    <citation type="journal article" date="2019" name="Int. J. Syst. Evol. Microbiol.">
        <title>The Global Catalogue of Microorganisms (GCM) 10K type strain sequencing project: providing services to taxonomists for standard genome sequencing and annotation.</title>
        <authorList>
            <consortium name="The Broad Institute Genomics Platform"/>
            <consortium name="The Broad Institute Genome Sequencing Center for Infectious Disease"/>
            <person name="Wu L."/>
            <person name="Ma J."/>
        </authorList>
    </citation>
    <scope>NUCLEOTIDE SEQUENCE [LARGE SCALE GENOMIC DNA]</scope>
    <source>
        <strain evidence="4">JCM 18423</strain>
    </source>
</reference>
<dbReference type="InterPro" id="IPR000620">
    <property type="entry name" value="EamA_dom"/>
</dbReference>
<dbReference type="EMBL" id="BAABKD010000009">
    <property type="protein sequence ID" value="GAA5089344.1"/>
    <property type="molecule type" value="Genomic_DNA"/>
</dbReference>
<proteinExistence type="predicted"/>
<dbReference type="Gene3D" id="1.10.3730.20">
    <property type="match status" value="1"/>
</dbReference>
<feature type="transmembrane region" description="Helical" evidence="1">
    <location>
        <begin position="147"/>
        <end position="165"/>
    </location>
</feature>
<feature type="transmembrane region" description="Helical" evidence="1">
    <location>
        <begin position="236"/>
        <end position="257"/>
    </location>
</feature>
<dbReference type="Proteomes" id="UP001500227">
    <property type="component" value="Unassembled WGS sequence"/>
</dbReference>
<evidence type="ECO:0000259" key="2">
    <source>
        <dbReference type="Pfam" id="PF00892"/>
    </source>
</evidence>
<dbReference type="InterPro" id="IPR037185">
    <property type="entry name" value="EmrE-like"/>
</dbReference>
<feature type="transmembrane region" description="Helical" evidence="1">
    <location>
        <begin position="93"/>
        <end position="110"/>
    </location>
</feature>
<keyword evidence="1" id="KW-0812">Transmembrane</keyword>
<comment type="caution">
    <text evidence="3">The sequence shown here is derived from an EMBL/GenBank/DDBJ whole genome shotgun (WGS) entry which is preliminary data.</text>
</comment>
<keyword evidence="1" id="KW-1133">Transmembrane helix</keyword>
<feature type="transmembrane region" description="Helical" evidence="1">
    <location>
        <begin position="60"/>
        <end position="81"/>
    </location>
</feature>
<evidence type="ECO:0000313" key="4">
    <source>
        <dbReference type="Proteomes" id="UP001500227"/>
    </source>
</evidence>
<name>A0ABP9M504_9BURK</name>
<feature type="transmembrane region" description="Helical" evidence="1">
    <location>
        <begin position="172"/>
        <end position="194"/>
    </location>
</feature>
<gene>
    <name evidence="3" type="ORF">GCM10023337_12080</name>
</gene>
<evidence type="ECO:0000313" key="3">
    <source>
        <dbReference type="EMBL" id="GAA5089344.1"/>
    </source>
</evidence>
<protein>
    <recommendedName>
        <fullName evidence="2">EamA domain-containing protein</fullName>
    </recommendedName>
</protein>
<accession>A0ABP9M504</accession>
<dbReference type="SUPFAM" id="SSF103481">
    <property type="entry name" value="Multidrug resistance efflux transporter EmrE"/>
    <property type="match status" value="2"/>
</dbReference>
<feature type="transmembrane region" description="Helical" evidence="1">
    <location>
        <begin position="206"/>
        <end position="224"/>
    </location>
</feature>
<sequence>MFTLVASISCSVAVSVLLKIARSRQIDVAQAIAFNYVMAVTLTVLLLNPDPQGFIHNPTTPYWVVIALGLLLPSIFLVMAKAVKHAGIVLSDAAQRLSLIIPLIAAVLIFGESLQGFKLLGILLGLAALWCLTLGSKQVDSSPHPHAMHWLLGVWVGYGVIDVLFKQLAKSGAAFSSSLLITFSLAGVLLFIWLLSQKVTWRLRNLYAGLLLGLLNFGNIYFYIRAHQQFPDNPTLVFSAMNIGVISVGTVIGAIAFKEKLSRSSLLGIGLAICAIIALVPR</sequence>
<feature type="transmembrane region" description="Helical" evidence="1">
    <location>
        <begin position="117"/>
        <end position="135"/>
    </location>
</feature>
<dbReference type="RefSeq" id="WP_345370392.1">
    <property type="nucleotide sequence ID" value="NZ_BAABKD010000009.1"/>
</dbReference>
<feature type="transmembrane region" description="Helical" evidence="1">
    <location>
        <begin position="28"/>
        <end position="48"/>
    </location>
</feature>
<evidence type="ECO:0000256" key="1">
    <source>
        <dbReference type="SAM" id="Phobius"/>
    </source>
</evidence>
<keyword evidence="1" id="KW-0472">Membrane</keyword>